<protein>
    <submittedName>
        <fullName evidence="1">Uncharacterized protein</fullName>
    </submittedName>
</protein>
<dbReference type="InterPro" id="IPR018679">
    <property type="entry name" value="DUF2161"/>
</dbReference>
<name>A0A1Y5RVR6_9RHOB</name>
<dbReference type="Proteomes" id="UP000193827">
    <property type="component" value="Unassembled WGS sequence"/>
</dbReference>
<dbReference type="RefSeq" id="WP_085891379.1">
    <property type="nucleotide sequence ID" value="NZ_FWFL01000002.1"/>
</dbReference>
<evidence type="ECO:0000313" key="2">
    <source>
        <dbReference type="Proteomes" id="UP000193827"/>
    </source>
</evidence>
<dbReference type="OrthoDB" id="9795163at2"/>
<reference evidence="1 2" key="1">
    <citation type="submission" date="2017-03" db="EMBL/GenBank/DDBJ databases">
        <authorList>
            <person name="Afonso C.L."/>
            <person name="Miller P.J."/>
            <person name="Scott M.A."/>
            <person name="Spackman E."/>
            <person name="Goraichik I."/>
            <person name="Dimitrov K.M."/>
            <person name="Suarez D.L."/>
            <person name="Swayne D.E."/>
        </authorList>
    </citation>
    <scope>NUCLEOTIDE SEQUENCE [LARGE SCALE GENOMIC DNA]</scope>
    <source>
        <strain evidence="1 2">CECT 8287</strain>
    </source>
</reference>
<dbReference type="EMBL" id="FWFL01000002">
    <property type="protein sequence ID" value="SLN25311.1"/>
    <property type="molecule type" value="Genomic_DNA"/>
</dbReference>
<dbReference type="Pfam" id="PF09929">
    <property type="entry name" value="DUF2161"/>
    <property type="match status" value="1"/>
</dbReference>
<dbReference type="AlphaFoldDB" id="A0A1Y5RVR6"/>
<proteinExistence type="predicted"/>
<sequence length="228" mass="24528">MNKPAEIELYAPVKTWLEAQGYAVKGEIGAADVMAVKAQELLIVELKTGFSLTLLQQSVKRQAVTDLVYVAVPRWRGKAGWRAFKGNIGLCRRLGVGVISVRVEDGSVQLHADPGPFQPRKSSARRAALLKEFNARAGDPTQGGTAGQVETSYRQDALRCAGYLAESGPSKGAEVARATGVARATQIMADNHHGWFFRAARGIYALSDAGVELAVPDEHSPKDARTKT</sequence>
<organism evidence="1 2">
    <name type="scientific">Roseovarius litorisediminis</name>
    <dbReference type="NCBI Taxonomy" id="1312363"/>
    <lineage>
        <taxon>Bacteria</taxon>
        <taxon>Pseudomonadati</taxon>
        <taxon>Pseudomonadota</taxon>
        <taxon>Alphaproteobacteria</taxon>
        <taxon>Rhodobacterales</taxon>
        <taxon>Roseobacteraceae</taxon>
        <taxon>Roseovarius</taxon>
    </lineage>
</organism>
<evidence type="ECO:0000313" key="1">
    <source>
        <dbReference type="EMBL" id="SLN25311.1"/>
    </source>
</evidence>
<gene>
    <name evidence="1" type="ORF">PEL8287_01154</name>
</gene>
<keyword evidence="2" id="KW-1185">Reference proteome</keyword>
<accession>A0A1Y5RVR6</accession>